<dbReference type="GO" id="GO:0008832">
    <property type="term" value="F:dGTPase activity"/>
    <property type="evidence" value="ECO:0007669"/>
    <property type="project" value="TreeGrafter"/>
</dbReference>
<dbReference type="InterPro" id="IPR006261">
    <property type="entry name" value="dGTPase"/>
</dbReference>
<dbReference type="InterPro" id="IPR023293">
    <property type="entry name" value="dGTP_triP_hydro_central_sf"/>
</dbReference>
<dbReference type="SUPFAM" id="SSF109604">
    <property type="entry name" value="HD-domain/PDEase-like"/>
    <property type="match status" value="1"/>
</dbReference>
<dbReference type="SMART" id="SM00471">
    <property type="entry name" value="HDc"/>
    <property type="match status" value="1"/>
</dbReference>
<dbReference type="InterPro" id="IPR027432">
    <property type="entry name" value="dGTP_triphosphohydrolase_C"/>
</dbReference>
<dbReference type="InterPro" id="IPR003607">
    <property type="entry name" value="HD/PDEase_dom"/>
</dbReference>
<dbReference type="InterPro" id="IPR006674">
    <property type="entry name" value="HD_domain"/>
</dbReference>
<feature type="domain" description="HD/PDEase" evidence="2">
    <location>
        <begin position="65"/>
        <end position="271"/>
    </location>
</feature>
<evidence type="ECO:0000313" key="3">
    <source>
        <dbReference type="EMBL" id="KQC30438.1"/>
    </source>
</evidence>
<dbReference type="OrthoDB" id="9803619at2"/>
<gene>
    <name evidence="3" type="ORF">AAY42_11595</name>
</gene>
<sequence length="452" mass="51072">MDWERLLSLKRFGDTHKRLRKEQEETRLGFEVDYDRIIFSSSFRSLQDKTQVIPLPISVGSKKDFVHTRLTHSLEVSVVGRSLGRTAGQRILAKYPYLSEIHGYHFNDFGAIVAAAALAHDIGNPPFGHSGEKAIGSYFEQGIGKKYRTILSNEEYQDLIDFEGNANGFKLLTESREGVPGGLRLSYATLGAFMKYPKASLPKRPSKHIADKKFGFFQSEKDFFLEVTEEIGLAVNPKNSGIGFYRHPLTYLVEAADDICYTIIDFEDGINLGLIPEEYALEYLINLVKENINTKKYNAMKHSNDRLSYLRALAINTLITDAVEVFEQNETEILTGSFDSALLDKGKYKAQVDDIIKLSVEKIYQSTEVIDKELAGYRIISDILDFYTQALVNKKEGNATNYDKLLIQSLPDVYKNTDVPIYNILLNTCCFVASLSDSAAVHFHNKLMGKQF</sequence>
<dbReference type="PANTHER" id="PTHR11373">
    <property type="entry name" value="DEOXYNUCLEOSIDE TRIPHOSPHATE TRIPHOSPHOHYDROLASE"/>
    <property type="match status" value="1"/>
</dbReference>
<comment type="caution">
    <text evidence="3">The sequence shown here is derived from an EMBL/GenBank/DDBJ whole genome shotgun (WGS) entry which is preliminary data.</text>
</comment>
<evidence type="ECO:0000256" key="1">
    <source>
        <dbReference type="ARBA" id="ARBA00022801"/>
    </source>
</evidence>
<protein>
    <submittedName>
        <fullName evidence="3">dGTPase</fullName>
    </submittedName>
</protein>
<dbReference type="PATRIC" id="fig|1547436.3.peg.2397"/>
<dbReference type="EMBL" id="LCTZ01000002">
    <property type="protein sequence ID" value="KQC30438.1"/>
    <property type="molecule type" value="Genomic_DNA"/>
</dbReference>
<dbReference type="Gene3D" id="1.10.3410.10">
    <property type="entry name" value="putative deoxyguanosinetriphosphate triphosphohydrolase like domain"/>
    <property type="match status" value="1"/>
</dbReference>
<dbReference type="NCBIfam" id="TIGR01353">
    <property type="entry name" value="dGTP_triPase"/>
    <property type="match status" value="1"/>
</dbReference>
<dbReference type="Gene3D" id="1.10.3210.10">
    <property type="entry name" value="Hypothetical protein af1432"/>
    <property type="match status" value="1"/>
</dbReference>
<keyword evidence="1" id="KW-0378">Hydrolase</keyword>
<dbReference type="GO" id="GO:0006203">
    <property type="term" value="P:dGTP catabolic process"/>
    <property type="evidence" value="ECO:0007669"/>
    <property type="project" value="TreeGrafter"/>
</dbReference>
<dbReference type="Gene3D" id="1.10.3550.10">
    <property type="entry name" value="eoxyguanosinetriphosphate triphosphohydrolase domain-like"/>
    <property type="match status" value="1"/>
</dbReference>
<evidence type="ECO:0000259" key="2">
    <source>
        <dbReference type="SMART" id="SM00471"/>
    </source>
</evidence>
<dbReference type="Proteomes" id="UP000050827">
    <property type="component" value="Unassembled WGS sequence"/>
</dbReference>
<accession>A0A0Q1CHM2</accession>
<dbReference type="PANTHER" id="PTHR11373:SF32">
    <property type="entry name" value="DEOXYGUANOSINETRIPHOSPHATE TRIPHOSPHOHYDROLASE"/>
    <property type="match status" value="1"/>
</dbReference>
<organism evidence="3 4">
    <name type="scientific">Flagellimonas eckloniae</name>
    <dbReference type="NCBI Taxonomy" id="346185"/>
    <lineage>
        <taxon>Bacteria</taxon>
        <taxon>Pseudomonadati</taxon>
        <taxon>Bacteroidota</taxon>
        <taxon>Flavobacteriia</taxon>
        <taxon>Flavobacteriales</taxon>
        <taxon>Flavobacteriaceae</taxon>
        <taxon>Flagellimonas</taxon>
    </lineage>
</organism>
<reference evidence="3 4" key="1">
    <citation type="submission" date="2015-04" db="EMBL/GenBank/DDBJ databases">
        <title>Complete genome of flavobacterium.</title>
        <authorList>
            <person name="Kwon Y.M."/>
            <person name="Kim S.-J."/>
        </authorList>
    </citation>
    <scope>NUCLEOTIDE SEQUENCE [LARGE SCALE GENOMIC DNA]</scope>
    <source>
        <strain evidence="3 4">DK169</strain>
    </source>
</reference>
<dbReference type="RefSeq" id="WP_055395353.1">
    <property type="nucleotide sequence ID" value="NZ_LCTZ01000002.1"/>
</dbReference>
<dbReference type="Pfam" id="PF01966">
    <property type="entry name" value="HD"/>
    <property type="match status" value="1"/>
</dbReference>
<evidence type="ECO:0000313" key="4">
    <source>
        <dbReference type="Proteomes" id="UP000050827"/>
    </source>
</evidence>
<keyword evidence="4" id="KW-1185">Reference proteome</keyword>
<name>A0A0Q1CHM2_9FLAO</name>
<dbReference type="STRING" id="346185.AAY42_11595"/>
<proteinExistence type="predicted"/>
<dbReference type="InterPro" id="IPR050135">
    <property type="entry name" value="dGTPase-like"/>
</dbReference>
<dbReference type="AlphaFoldDB" id="A0A0Q1CHM2"/>